<proteinExistence type="predicted"/>
<dbReference type="EMBL" id="LCWV01000008">
    <property type="protein sequence ID" value="PWI71003.1"/>
    <property type="molecule type" value="Genomic_DNA"/>
</dbReference>
<sequence>MPLQLPHSLQPKTGVVEQRWLQMRLWRAHHPGTGAYANGISLSVGPSNDGQPLPRPDINVRRHLLCRSLPWLGGDNIAGCESVNPLLPTHTTYWAFNKYTRTVSDKNFMLAVRGNWARMSGLLPRRRGNTAVDWPLGASRSRIQQESAGCAKGQTLADTGLIAMPSRRTPKDVFPHRRLQCNGFYARAWVLAAGCPSRGRRPA</sequence>
<organism evidence="1 2">
    <name type="scientific">Purpureocillium lilacinum</name>
    <name type="common">Paecilomyces lilacinus</name>
    <dbReference type="NCBI Taxonomy" id="33203"/>
    <lineage>
        <taxon>Eukaryota</taxon>
        <taxon>Fungi</taxon>
        <taxon>Dikarya</taxon>
        <taxon>Ascomycota</taxon>
        <taxon>Pezizomycotina</taxon>
        <taxon>Sordariomycetes</taxon>
        <taxon>Hypocreomycetidae</taxon>
        <taxon>Hypocreales</taxon>
        <taxon>Ophiocordycipitaceae</taxon>
        <taxon>Purpureocillium</taxon>
    </lineage>
</organism>
<dbReference type="Proteomes" id="UP000245956">
    <property type="component" value="Unassembled WGS sequence"/>
</dbReference>
<evidence type="ECO:0000313" key="1">
    <source>
        <dbReference type="EMBL" id="PWI71003.1"/>
    </source>
</evidence>
<accession>A0A2U3E914</accession>
<reference evidence="1 2" key="1">
    <citation type="journal article" date="2016" name="Front. Microbiol.">
        <title>Genome and transcriptome sequences reveal the specific parasitism of the nematophagous Purpureocillium lilacinum 36-1.</title>
        <authorList>
            <person name="Xie J."/>
            <person name="Li S."/>
            <person name="Mo C."/>
            <person name="Xiao X."/>
            <person name="Peng D."/>
            <person name="Wang G."/>
            <person name="Xiao Y."/>
        </authorList>
    </citation>
    <scope>NUCLEOTIDE SEQUENCE [LARGE SCALE GENOMIC DNA]</scope>
    <source>
        <strain evidence="1 2">36-1</strain>
    </source>
</reference>
<evidence type="ECO:0000313" key="2">
    <source>
        <dbReference type="Proteomes" id="UP000245956"/>
    </source>
</evidence>
<comment type="caution">
    <text evidence="1">The sequence shown here is derived from an EMBL/GenBank/DDBJ whole genome shotgun (WGS) entry which is preliminary data.</text>
</comment>
<name>A0A2U3E914_PURLI</name>
<protein>
    <submittedName>
        <fullName evidence="1">Uncharacterized protein</fullName>
    </submittedName>
</protein>
<dbReference type="AlphaFoldDB" id="A0A2U3E914"/>
<gene>
    <name evidence="1" type="ORF">PCL_12371</name>
</gene>